<dbReference type="InterPro" id="IPR002104">
    <property type="entry name" value="Integrase_catalytic"/>
</dbReference>
<gene>
    <name evidence="6" type="ORF">CKO28_18500</name>
</gene>
<sequence length="562" mass="63053">MSAPNTLADVLAAIKSDTELSQREQQDMAWAIRHVGRTLGVALSDISASPPVLTNRLKAVEPAAAGVSGRTWSNVRSQLRKALRHTGAFIEPGRHKGQLTSDWQQLLDAIDVPWLRYGLSRFAHFASDNGWAPGEIGDAHFAVFRDALENHSICRTPERAAHRAMINWNKAAREVPGWPPTEITIRTRDPGYTFDWDAFPPQLLSEVDDYFRERSGSDPFGTTGLKPLAEVSAQTQKFQLRQLASAMVHREAATCDELVSLAALVEPDRYKAGLRFFYERQCQQRSTQLTQIANAGLGAARYLVQRGAIDQSEFDAVHHAYKRVEYRGSGMSERNRERLRPFADPDNVAALITLPDRLAKRCGSTATVRDAYRMRTALAIELLLIFPMRVRNLATLNLDQHVTRTQANGKGRTFLHLPGMEVKNRETLQVELPSRTAKLLDSYVHSYRPLLVRDNGAWLFPGREGSHQHIAAFGTYLKTAIKRETGLTVHPHLFRHLAAKLYLDANPGQFEVVRQVLGHRSLKTTVETYAEFDSQQAVEMYDQHILALQTKLVGSVEDTDHG</sequence>
<evidence type="ECO:0000256" key="3">
    <source>
        <dbReference type="ARBA" id="ARBA00023125"/>
    </source>
</evidence>
<dbReference type="RefSeq" id="WP_200342374.1">
    <property type="nucleotide sequence ID" value="NZ_NRRL01000071.1"/>
</dbReference>
<evidence type="ECO:0000256" key="4">
    <source>
        <dbReference type="ARBA" id="ARBA00023172"/>
    </source>
</evidence>
<dbReference type="SUPFAM" id="SSF56349">
    <property type="entry name" value="DNA breaking-rejoining enzymes"/>
    <property type="match status" value="1"/>
</dbReference>
<dbReference type="InterPro" id="IPR011010">
    <property type="entry name" value="DNA_brk_join_enz"/>
</dbReference>
<comment type="caution">
    <text evidence="6">The sequence shown here is derived from an EMBL/GenBank/DDBJ whole genome shotgun (WGS) entry which is preliminary data.</text>
</comment>
<organism evidence="6 7">
    <name type="scientific">Rhodovibrio sodomensis</name>
    <dbReference type="NCBI Taxonomy" id="1088"/>
    <lineage>
        <taxon>Bacteria</taxon>
        <taxon>Pseudomonadati</taxon>
        <taxon>Pseudomonadota</taxon>
        <taxon>Alphaproteobacteria</taxon>
        <taxon>Rhodospirillales</taxon>
        <taxon>Rhodovibrionaceae</taxon>
        <taxon>Rhodovibrio</taxon>
    </lineage>
</organism>
<proteinExistence type="inferred from homology"/>
<evidence type="ECO:0000313" key="6">
    <source>
        <dbReference type="EMBL" id="MBK1670028.1"/>
    </source>
</evidence>
<comment type="similarity">
    <text evidence="1">Belongs to the 'phage' integrase family.</text>
</comment>
<evidence type="ECO:0000256" key="2">
    <source>
        <dbReference type="ARBA" id="ARBA00022908"/>
    </source>
</evidence>
<dbReference type="InterPro" id="IPR013762">
    <property type="entry name" value="Integrase-like_cat_sf"/>
</dbReference>
<evidence type="ECO:0000259" key="5">
    <source>
        <dbReference type="PROSITE" id="PS51898"/>
    </source>
</evidence>
<dbReference type="InterPro" id="IPR050090">
    <property type="entry name" value="Tyrosine_recombinase_XerCD"/>
</dbReference>
<evidence type="ECO:0000313" key="7">
    <source>
        <dbReference type="Proteomes" id="UP001296873"/>
    </source>
</evidence>
<keyword evidence="4" id="KW-0233">DNA recombination</keyword>
<dbReference type="EMBL" id="NRRL01000071">
    <property type="protein sequence ID" value="MBK1670028.1"/>
    <property type="molecule type" value="Genomic_DNA"/>
</dbReference>
<protein>
    <recommendedName>
        <fullName evidence="5">Tyr recombinase domain-containing protein</fullName>
    </recommendedName>
</protein>
<feature type="domain" description="Tyr recombinase" evidence="5">
    <location>
        <begin position="338"/>
        <end position="542"/>
    </location>
</feature>
<dbReference type="Pfam" id="PF00589">
    <property type="entry name" value="Phage_integrase"/>
    <property type="match status" value="1"/>
</dbReference>
<dbReference type="Gene3D" id="1.10.443.10">
    <property type="entry name" value="Intergrase catalytic core"/>
    <property type="match status" value="1"/>
</dbReference>
<dbReference type="PANTHER" id="PTHR30349">
    <property type="entry name" value="PHAGE INTEGRASE-RELATED"/>
    <property type="match status" value="1"/>
</dbReference>
<reference evidence="6 7" key="1">
    <citation type="journal article" date="2020" name="Microorganisms">
        <title>Osmotic Adaptation and Compatible Solute Biosynthesis of Phototrophic Bacteria as Revealed from Genome Analyses.</title>
        <authorList>
            <person name="Imhoff J.F."/>
            <person name="Rahn T."/>
            <person name="Kunzel S."/>
            <person name="Keller A."/>
            <person name="Neulinger S.C."/>
        </authorList>
    </citation>
    <scope>NUCLEOTIDE SEQUENCE [LARGE SCALE GENOMIC DNA]</scope>
    <source>
        <strain evidence="6 7">DSM 9895</strain>
    </source>
</reference>
<keyword evidence="7" id="KW-1185">Reference proteome</keyword>
<name>A0ABS1DJY4_9PROT</name>
<accession>A0ABS1DJY4</accession>
<dbReference type="PANTHER" id="PTHR30349:SF41">
    <property type="entry name" value="INTEGRASE_RECOMBINASE PROTEIN MJ0367-RELATED"/>
    <property type="match status" value="1"/>
</dbReference>
<keyword evidence="3" id="KW-0238">DNA-binding</keyword>
<evidence type="ECO:0000256" key="1">
    <source>
        <dbReference type="ARBA" id="ARBA00008857"/>
    </source>
</evidence>
<dbReference type="Proteomes" id="UP001296873">
    <property type="component" value="Unassembled WGS sequence"/>
</dbReference>
<keyword evidence="2" id="KW-0229">DNA integration</keyword>
<dbReference type="PROSITE" id="PS51898">
    <property type="entry name" value="TYR_RECOMBINASE"/>
    <property type="match status" value="1"/>
</dbReference>